<protein>
    <submittedName>
        <fullName evidence="2">Uncharacterized protein</fullName>
    </submittedName>
</protein>
<evidence type="ECO:0000313" key="2">
    <source>
        <dbReference type="EMBL" id="EFN69951.1"/>
    </source>
</evidence>
<sequence>MDSESCELFRVIRFWCTSFGESAAAATRGDWEQMGEGKESRQNGDWKDDERTTGGTRFTSWTDYYADYNSDSSKDIILATARDSVIPILQSQLKVNRGNLETTEIKEAASYRKNKPPLITS</sequence>
<dbReference type="OrthoDB" id="5976811at2759"/>
<dbReference type="InParanoid" id="E2A9E0"/>
<evidence type="ECO:0000313" key="3">
    <source>
        <dbReference type="Proteomes" id="UP000000311"/>
    </source>
</evidence>
<feature type="compositionally biased region" description="Basic and acidic residues" evidence="1">
    <location>
        <begin position="29"/>
        <end position="52"/>
    </location>
</feature>
<name>E2A9E0_CAMFO</name>
<proteinExistence type="predicted"/>
<evidence type="ECO:0000256" key="1">
    <source>
        <dbReference type="SAM" id="MobiDB-lite"/>
    </source>
</evidence>
<dbReference type="EMBL" id="GL437794">
    <property type="protein sequence ID" value="EFN69951.1"/>
    <property type="molecule type" value="Genomic_DNA"/>
</dbReference>
<organism evidence="3">
    <name type="scientific">Camponotus floridanus</name>
    <name type="common">Florida carpenter ant</name>
    <dbReference type="NCBI Taxonomy" id="104421"/>
    <lineage>
        <taxon>Eukaryota</taxon>
        <taxon>Metazoa</taxon>
        <taxon>Ecdysozoa</taxon>
        <taxon>Arthropoda</taxon>
        <taxon>Hexapoda</taxon>
        <taxon>Insecta</taxon>
        <taxon>Pterygota</taxon>
        <taxon>Neoptera</taxon>
        <taxon>Endopterygota</taxon>
        <taxon>Hymenoptera</taxon>
        <taxon>Apocrita</taxon>
        <taxon>Aculeata</taxon>
        <taxon>Formicoidea</taxon>
        <taxon>Formicidae</taxon>
        <taxon>Formicinae</taxon>
        <taxon>Camponotus</taxon>
    </lineage>
</organism>
<gene>
    <name evidence="2" type="ORF">EAG_14828</name>
</gene>
<dbReference type="AlphaFoldDB" id="E2A9E0"/>
<dbReference type="Proteomes" id="UP000000311">
    <property type="component" value="Unassembled WGS sequence"/>
</dbReference>
<keyword evidence="3" id="KW-1185">Reference proteome</keyword>
<reference evidence="2 3" key="1">
    <citation type="journal article" date="2010" name="Science">
        <title>Genomic comparison of the ants Camponotus floridanus and Harpegnathos saltator.</title>
        <authorList>
            <person name="Bonasio R."/>
            <person name="Zhang G."/>
            <person name="Ye C."/>
            <person name="Mutti N.S."/>
            <person name="Fang X."/>
            <person name="Qin N."/>
            <person name="Donahue G."/>
            <person name="Yang P."/>
            <person name="Li Q."/>
            <person name="Li C."/>
            <person name="Zhang P."/>
            <person name="Huang Z."/>
            <person name="Berger S.L."/>
            <person name="Reinberg D."/>
            <person name="Wang J."/>
            <person name="Liebig J."/>
        </authorList>
    </citation>
    <scope>NUCLEOTIDE SEQUENCE [LARGE SCALE GENOMIC DNA]</scope>
    <source>
        <strain evidence="3">C129</strain>
    </source>
</reference>
<accession>E2A9E0</accession>
<feature type="region of interest" description="Disordered" evidence="1">
    <location>
        <begin position="26"/>
        <end position="53"/>
    </location>
</feature>